<keyword evidence="3 9" id="KW-0813">Transport</keyword>
<evidence type="ECO:0000256" key="8">
    <source>
        <dbReference type="ARBA" id="ARBA00023136"/>
    </source>
</evidence>
<name>A0A4Y9QY91_9MICO</name>
<sequence length="215" mass="22938">MDVVIENLPRYLAGFRLTLLLLAVSGIAALIIGTIIAAMRISPITTLRGFATVYTELVRNTPLTLVLFFCAIILPYLGADFSYLVFAAIGLSVYTSPFVAEALRSGINGVPIGQAEAARSLGLNFGQSVGLVILPQAFRMTIPPLINVFIALTKNTSVAGGFFVAELFTVGKELANGNGDRVIAVLLGVATFYLIITIPLGILAAHVERRVMVQR</sequence>
<feature type="transmembrane region" description="Helical" evidence="9">
    <location>
        <begin position="17"/>
        <end position="39"/>
    </location>
</feature>
<dbReference type="Proteomes" id="UP000298127">
    <property type="component" value="Unassembled WGS sequence"/>
</dbReference>
<dbReference type="PANTHER" id="PTHR30614">
    <property type="entry name" value="MEMBRANE COMPONENT OF AMINO ACID ABC TRANSPORTER"/>
    <property type="match status" value="1"/>
</dbReference>
<dbReference type="InterPro" id="IPR010065">
    <property type="entry name" value="AA_ABC_transptr_permease_3TM"/>
</dbReference>
<keyword evidence="5 9" id="KW-0812">Transmembrane</keyword>
<dbReference type="RefSeq" id="WP_135120970.1">
    <property type="nucleotide sequence ID" value="NZ_SPQZ01000004.1"/>
</dbReference>
<dbReference type="InterPro" id="IPR043429">
    <property type="entry name" value="ArtM/GltK/GlnP/TcyL/YhdX-like"/>
</dbReference>
<keyword evidence="6" id="KW-0029">Amino-acid transport</keyword>
<evidence type="ECO:0000256" key="6">
    <source>
        <dbReference type="ARBA" id="ARBA00022970"/>
    </source>
</evidence>
<dbReference type="EMBL" id="SPQZ01000004">
    <property type="protein sequence ID" value="TFV97020.1"/>
    <property type="molecule type" value="Genomic_DNA"/>
</dbReference>
<feature type="transmembrane region" description="Helical" evidence="9">
    <location>
        <begin position="60"/>
        <end position="77"/>
    </location>
</feature>
<dbReference type="GO" id="GO:0006865">
    <property type="term" value="P:amino acid transport"/>
    <property type="evidence" value="ECO:0007669"/>
    <property type="project" value="UniProtKB-KW"/>
</dbReference>
<evidence type="ECO:0000313" key="12">
    <source>
        <dbReference type="Proteomes" id="UP000298127"/>
    </source>
</evidence>
<keyword evidence="8 9" id="KW-0472">Membrane</keyword>
<comment type="subcellular location">
    <subcellularLocation>
        <location evidence="1 9">Cell membrane</location>
        <topology evidence="1 9">Multi-pass membrane protein</topology>
    </subcellularLocation>
</comment>
<dbReference type="PROSITE" id="PS50928">
    <property type="entry name" value="ABC_TM1"/>
    <property type="match status" value="1"/>
</dbReference>
<feature type="transmembrane region" description="Helical" evidence="9">
    <location>
        <begin position="182"/>
        <end position="205"/>
    </location>
</feature>
<dbReference type="GO" id="GO:0043190">
    <property type="term" value="C:ATP-binding cassette (ABC) transporter complex"/>
    <property type="evidence" value="ECO:0007669"/>
    <property type="project" value="InterPro"/>
</dbReference>
<evidence type="ECO:0000256" key="1">
    <source>
        <dbReference type="ARBA" id="ARBA00004651"/>
    </source>
</evidence>
<dbReference type="InterPro" id="IPR035906">
    <property type="entry name" value="MetI-like_sf"/>
</dbReference>
<keyword evidence="7 9" id="KW-1133">Transmembrane helix</keyword>
<dbReference type="Pfam" id="PF00528">
    <property type="entry name" value="BPD_transp_1"/>
    <property type="match status" value="1"/>
</dbReference>
<dbReference type="Gene3D" id="1.10.3720.10">
    <property type="entry name" value="MetI-like"/>
    <property type="match status" value="1"/>
</dbReference>
<feature type="transmembrane region" description="Helical" evidence="9">
    <location>
        <begin position="83"/>
        <end position="103"/>
    </location>
</feature>
<feature type="domain" description="ABC transmembrane type-1" evidence="10">
    <location>
        <begin position="15"/>
        <end position="204"/>
    </location>
</feature>
<dbReference type="InterPro" id="IPR000515">
    <property type="entry name" value="MetI-like"/>
</dbReference>
<reference evidence="11 12" key="1">
    <citation type="journal article" date="2018" name="J. Microbiol.">
        <title>Leifsonia flava sp. nov., a novel actinobacterium isolated from the rhizosphere of Aquilegia viridiflora.</title>
        <authorList>
            <person name="Cai Y."/>
            <person name="Tao W.Z."/>
            <person name="Ma Y.J."/>
            <person name="Cheng J."/>
            <person name="Zhang M.Y."/>
            <person name="Zhang Y.X."/>
        </authorList>
    </citation>
    <scope>NUCLEOTIDE SEQUENCE [LARGE SCALE GENOMIC DNA]</scope>
    <source>
        <strain evidence="11 12">SYP-B2174</strain>
    </source>
</reference>
<comment type="similarity">
    <text evidence="2">Belongs to the binding-protein-dependent transport system permease family. HisMQ subfamily.</text>
</comment>
<dbReference type="AlphaFoldDB" id="A0A4Y9QY91"/>
<keyword evidence="4" id="KW-1003">Cell membrane</keyword>
<evidence type="ECO:0000259" key="10">
    <source>
        <dbReference type="PROSITE" id="PS50928"/>
    </source>
</evidence>
<keyword evidence="12" id="KW-1185">Reference proteome</keyword>
<evidence type="ECO:0000256" key="3">
    <source>
        <dbReference type="ARBA" id="ARBA00022448"/>
    </source>
</evidence>
<protein>
    <submittedName>
        <fullName evidence="11">Amino acid ABC transporter permease</fullName>
    </submittedName>
</protein>
<evidence type="ECO:0000256" key="9">
    <source>
        <dbReference type="RuleBase" id="RU363032"/>
    </source>
</evidence>
<dbReference type="SUPFAM" id="SSF161098">
    <property type="entry name" value="MetI-like"/>
    <property type="match status" value="1"/>
</dbReference>
<evidence type="ECO:0000313" key="11">
    <source>
        <dbReference type="EMBL" id="TFV97020.1"/>
    </source>
</evidence>
<evidence type="ECO:0000256" key="7">
    <source>
        <dbReference type="ARBA" id="ARBA00022989"/>
    </source>
</evidence>
<gene>
    <name evidence="11" type="ORF">E4M00_13285</name>
</gene>
<dbReference type="GO" id="GO:0022857">
    <property type="term" value="F:transmembrane transporter activity"/>
    <property type="evidence" value="ECO:0007669"/>
    <property type="project" value="InterPro"/>
</dbReference>
<evidence type="ECO:0000256" key="2">
    <source>
        <dbReference type="ARBA" id="ARBA00010072"/>
    </source>
</evidence>
<proteinExistence type="inferred from homology"/>
<evidence type="ECO:0000256" key="4">
    <source>
        <dbReference type="ARBA" id="ARBA00022475"/>
    </source>
</evidence>
<feature type="transmembrane region" description="Helical" evidence="9">
    <location>
        <begin position="145"/>
        <end position="170"/>
    </location>
</feature>
<dbReference type="PANTHER" id="PTHR30614:SF37">
    <property type="entry name" value="AMINO-ACID ABC TRANSPORTER PERMEASE PROTEIN YHDX-RELATED"/>
    <property type="match status" value="1"/>
</dbReference>
<organism evidence="11 12">
    <name type="scientific">Orlajensenia leifsoniae</name>
    <dbReference type="NCBI Taxonomy" id="2561933"/>
    <lineage>
        <taxon>Bacteria</taxon>
        <taxon>Bacillati</taxon>
        <taxon>Actinomycetota</taxon>
        <taxon>Actinomycetes</taxon>
        <taxon>Micrococcales</taxon>
        <taxon>Microbacteriaceae</taxon>
        <taxon>Orlajensenia</taxon>
    </lineage>
</organism>
<dbReference type="NCBIfam" id="TIGR01726">
    <property type="entry name" value="HEQRo_perm_3TM"/>
    <property type="match status" value="1"/>
</dbReference>
<dbReference type="CDD" id="cd06261">
    <property type="entry name" value="TM_PBP2"/>
    <property type="match status" value="1"/>
</dbReference>
<evidence type="ECO:0000256" key="5">
    <source>
        <dbReference type="ARBA" id="ARBA00022692"/>
    </source>
</evidence>
<comment type="caution">
    <text evidence="11">The sequence shown here is derived from an EMBL/GenBank/DDBJ whole genome shotgun (WGS) entry which is preliminary data.</text>
</comment>
<accession>A0A4Y9QY91</accession>